<evidence type="ECO:0000313" key="7">
    <source>
        <dbReference type="EnsemblProtists" id="PYU1_T005003"/>
    </source>
</evidence>
<evidence type="ECO:0000256" key="4">
    <source>
        <dbReference type="SAM" id="MobiDB-lite"/>
    </source>
</evidence>
<dbReference type="Gene3D" id="3.40.50.10140">
    <property type="entry name" value="Toll/interleukin-1 receptor homology (TIR) domain"/>
    <property type="match status" value="1"/>
</dbReference>
<proteinExistence type="predicted"/>
<feature type="repeat" description="ANK" evidence="3">
    <location>
        <begin position="491"/>
        <end position="515"/>
    </location>
</feature>
<dbReference type="STRING" id="431595.K3WJ61"/>
<keyword evidence="5" id="KW-0472">Membrane</keyword>
<feature type="region of interest" description="Disordered" evidence="4">
    <location>
        <begin position="1159"/>
        <end position="1186"/>
    </location>
</feature>
<feature type="region of interest" description="Disordered" evidence="4">
    <location>
        <begin position="1048"/>
        <end position="1103"/>
    </location>
</feature>
<dbReference type="Pfam" id="PF00023">
    <property type="entry name" value="Ank"/>
    <property type="match status" value="2"/>
</dbReference>
<feature type="repeat" description="ANK" evidence="3">
    <location>
        <begin position="569"/>
        <end position="601"/>
    </location>
</feature>
<organism evidence="7 8">
    <name type="scientific">Globisporangium ultimum (strain ATCC 200006 / CBS 805.95 / DAOM BR144)</name>
    <name type="common">Pythium ultimum</name>
    <dbReference type="NCBI Taxonomy" id="431595"/>
    <lineage>
        <taxon>Eukaryota</taxon>
        <taxon>Sar</taxon>
        <taxon>Stramenopiles</taxon>
        <taxon>Oomycota</taxon>
        <taxon>Peronosporomycetes</taxon>
        <taxon>Pythiales</taxon>
        <taxon>Pythiaceae</taxon>
        <taxon>Globisporangium</taxon>
    </lineage>
</organism>
<feature type="region of interest" description="Disordered" evidence="4">
    <location>
        <begin position="811"/>
        <end position="834"/>
    </location>
</feature>
<keyword evidence="8" id="KW-1185">Reference proteome</keyword>
<reference evidence="7" key="3">
    <citation type="submission" date="2015-02" db="UniProtKB">
        <authorList>
            <consortium name="EnsemblProtists"/>
        </authorList>
    </citation>
    <scope>IDENTIFICATION</scope>
    <source>
        <strain evidence="7">DAOM BR144</strain>
    </source>
</reference>
<dbReference type="SMART" id="SM00255">
    <property type="entry name" value="TIR"/>
    <property type="match status" value="1"/>
</dbReference>
<feature type="region of interest" description="Disordered" evidence="4">
    <location>
        <begin position="1460"/>
        <end position="1488"/>
    </location>
</feature>
<dbReference type="Pfam" id="PF12796">
    <property type="entry name" value="Ank_2"/>
    <property type="match status" value="1"/>
</dbReference>
<feature type="compositionally biased region" description="Basic residues" evidence="4">
    <location>
        <begin position="1397"/>
        <end position="1406"/>
    </location>
</feature>
<feature type="compositionally biased region" description="Basic and acidic residues" evidence="4">
    <location>
        <begin position="1081"/>
        <end position="1094"/>
    </location>
</feature>
<name>K3WJ61_GLOUD</name>
<dbReference type="EMBL" id="GL376564">
    <property type="status" value="NOT_ANNOTATED_CDS"/>
    <property type="molecule type" value="Genomic_DNA"/>
</dbReference>
<sequence>MKRPAESTPGTDDEDDDAVARRHRSDDALALALAIDDAAAEVEKPDRCEYYQVLTPTAAPLRPLTAYCPSARDAVEPPAFDHTPTKFWVPSASSSPSHSFASHSHRDVSDGGSTHGSRHSTRSGCRSEHGEDEGNAPRRLRKSKLPSSHYYVDAHGRLRVRRMWWLYMRLRRFLWVLLPWFKPDDSNTFVSSAMISNSALIVTVFILRLIINRSILSIFKVAQEDDDVSSGSGVVITTHERSQCHEFSQEFLELFSYSLIGNVMLCLPAFNLPMCKLFRKTKKGKQQHANPALSLASTHNAAAASNLAVDDDEPQYEKTKLFTILELLVIFEIPYLIITFVMMVYPKSDGLVSLTIHCYNDLPAGYFLAFLIAQIVGILAYTLRWNQILIFHRMHEHFLYQRGCLPGRARFDYVESSFRSSLFASKASKLRHKIQKKLYRAAKYGDVERVRDLLADAIDVDGPEFATKWYGDANLHYHTWSMGQSLLFARCRRNPLHVAVVFDHVEVVEALLSNGHFDVHQLEKMELLKINISWVYAFLFEIVSFLRRSTFSVDKTRLVFGPVGLFKSTLLTPLHVAVSMGNTDMALMLLRYGADPNLPARASHRKYATPALFWAVNKECTRLLLDADANPLYVPGKGIFLTPFEVARVAGNVAVARQMEKYGGDVALTPLHDAASRGLKDVVTFYLEHGADPNCLGEKVTGYFRRTPLHWAAMRGETGVMKVLLRYGAEVDAKDVFGRTPLIWACVLNRVKAVELLLVNGANCNLRDIQGDPLLCICAAGACTTLSTSTPASSSGNGNCSGNYNNDRCGDGGASGDREPSGGTDDNHHGDFGHASLARSMDPQIFQLLKTYGVDLHATRQCNGDSALHVALRKNNESAAILFVRAGISLMAVNYMGQRAMDCAMSSTLRYAIKKEAGHRDVMISYCHSHASLARKLRDALEKAHVTTWIDSMDPSGITGGSIWRQEIAQGIQSSALVLAMLTEDYPTSQWCMKELAFAKMQNVPVVAIQCEDMEITEELQVYLWTRQIVDFRPAVLNTHNHTLDHYSTFSVSPRPSEEGNNNQHGGGKRGSHASANCDAGDGHQDDPYVHADNLDGAGVTIDADSHETGDTFAHEYDEDKFRNCMRLLLDGIQDQIEEHRVRVEKRQTRNKMLKRSTAIVNDNDEHDSGLESDSDHEHAARRSFGTKNGASDVKFLTGDNDNLDVAGLSTLAIDPGSSLSSYVFIANGDYHKSFCQRLKNTLAKQGIRSVVDQSVPAVHQFGYSSRRAGGARTATHSRHSANRSSSSAREADVESLSVQARQMAAKDAILGCSAVVVVISPLSAKCDTLADQLAFAEDRGKVIVPVLLSLHSIDLAKRYTFSRSVIHHFNTSIGYEQSAETLVTYLRGQAQGLERQRRRRQRRRNAASNPDAPSEGLYSPASSTRSSFVSYVASGSPTSPLTTANGELLPVLPIIPPSQARRQSAQRTGTSSGHGWSASPNVVSPQATAETDDALVYQHDHLHQQFDASPSRQSATSAPGRTPQHTSGASGSHARAYSNSSSTRTAEYQD</sequence>
<dbReference type="Pfam" id="PF13676">
    <property type="entry name" value="TIR_2"/>
    <property type="match status" value="1"/>
</dbReference>
<feature type="compositionally biased region" description="Basic and acidic residues" evidence="4">
    <location>
        <begin position="1167"/>
        <end position="1181"/>
    </location>
</feature>
<keyword evidence="5" id="KW-1133">Transmembrane helix</keyword>
<evidence type="ECO:0000256" key="2">
    <source>
        <dbReference type="ARBA" id="ARBA00023043"/>
    </source>
</evidence>
<dbReference type="PANTHER" id="PTHR24134:SF9">
    <property type="entry name" value="ANKYRIN REPEAT AND SOCS BOX PROTEIN 8"/>
    <property type="match status" value="1"/>
</dbReference>
<feature type="repeat" description="ANK" evidence="3">
    <location>
        <begin position="704"/>
        <end position="736"/>
    </location>
</feature>
<dbReference type="InParanoid" id="K3WJ61"/>
<evidence type="ECO:0000259" key="6">
    <source>
        <dbReference type="PROSITE" id="PS50104"/>
    </source>
</evidence>
<keyword evidence="5" id="KW-0812">Transmembrane</keyword>
<evidence type="ECO:0000256" key="5">
    <source>
        <dbReference type="SAM" id="Phobius"/>
    </source>
</evidence>
<feature type="region of interest" description="Disordered" evidence="4">
    <location>
        <begin position="1267"/>
        <end position="1292"/>
    </location>
</feature>
<dbReference type="Gene3D" id="1.25.40.20">
    <property type="entry name" value="Ankyrin repeat-containing domain"/>
    <property type="match status" value="3"/>
</dbReference>
<feature type="region of interest" description="Disordered" evidence="4">
    <location>
        <begin position="1500"/>
        <end position="1551"/>
    </location>
</feature>
<reference evidence="8" key="2">
    <citation type="submission" date="2010-04" db="EMBL/GenBank/DDBJ databases">
        <authorList>
            <person name="Buell R."/>
            <person name="Hamilton J."/>
            <person name="Hostetler J."/>
        </authorList>
    </citation>
    <scope>NUCLEOTIDE SEQUENCE [LARGE SCALE GENOMIC DNA]</scope>
    <source>
        <strain evidence="8">DAOM:BR144</strain>
    </source>
</reference>
<dbReference type="InterPro" id="IPR002110">
    <property type="entry name" value="Ankyrin_rpt"/>
</dbReference>
<dbReference type="VEuPathDB" id="FungiDB:PYU1_G004992"/>
<feature type="compositionally biased region" description="Polar residues" evidence="4">
    <location>
        <begin position="1507"/>
        <end position="1531"/>
    </location>
</feature>
<dbReference type="InterPro" id="IPR022357">
    <property type="entry name" value="MIP_CS"/>
</dbReference>
<reference evidence="8" key="1">
    <citation type="journal article" date="2010" name="Genome Biol.">
        <title>Genome sequence of the necrotrophic plant pathogen Pythium ultimum reveals original pathogenicity mechanisms and effector repertoire.</title>
        <authorList>
            <person name="Levesque C.A."/>
            <person name="Brouwer H."/>
            <person name="Cano L."/>
            <person name="Hamilton J.P."/>
            <person name="Holt C."/>
            <person name="Huitema E."/>
            <person name="Raffaele S."/>
            <person name="Robideau G.P."/>
            <person name="Thines M."/>
            <person name="Win J."/>
            <person name="Zerillo M.M."/>
            <person name="Beakes G.W."/>
            <person name="Boore J.L."/>
            <person name="Busam D."/>
            <person name="Dumas B."/>
            <person name="Ferriera S."/>
            <person name="Fuerstenberg S.I."/>
            <person name="Gachon C.M."/>
            <person name="Gaulin E."/>
            <person name="Govers F."/>
            <person name="Grenville-Briggs L."/>
            <person name="Horner N."/>
            <person name="Hostetler J."/>
            <person name="Jiang R.H."/>
            <person name="Johnson J."/>
            <person name="Krajaejun T."/>
            <person name="Lin H."/>
            <person name="Meijer H.J."/>
            <person name="Moore B."/>
            <person name="Morris P."/>
            <person name="Phuntmart V."/>
            <person name="Puiu D."/>
            <person name="Shetty J."/>
            <person name="Stajich J.E."/>
            <person name="Tripathy S."/>
            <person name="Wawra S."/>
            <person name="van West P."/>
            <person name="Whitty B.R."/>
            <person name="Coutinho P.M."/>
            <person name="Henrissat B."/>
            <person name="Martin F."/>
            <person name="Thomas P.D."/>
            <person name="Tyler B.M."/>
            <person name="De Vries R.P."/>
            <person name="Kamoun S."/>
            <person name="Yandell M."/>
            <person name="Tisserat N."/>
            <person name="Buell C.R."/>
        </authorList>
    </citation>
    <scope>NUCLEOTIDE SEQUENCE</scope>
    <source>
        <strain evidence="8">DAOM:BR144</strain>
    </source>
</reference>
<protein>
    <recommendedName>
        <fullName evidence="6">TIR domain-containing protein</fullName>
    </recommendedName>
</protein>
<feature type="transmembrane region" description="Helical" evidence="5">
    <location>
        <begin position="193"/>
        <end position="211"/>
    </location>
</feature>
<keyword evidence="2 3" id="KW-0040">ANK repeat</keyword>
<feature type="repeat" description="ANK" evidence="3">
    <location>
        <begin position="666"/>
        <end position="698"/>
    </location>
</feature>
<keyword evidence="1" id="KW-0677">Repeat</keyword>
<dbReference type="InterPro" id="IPR036770">
    <property type="entry name" value="Ankyrin_rpt-contain_sf"/>
</dbReference>
<evidence type="ECO:0000256" key="3">
    <source>
        <dbReference type="PROSITE-ProRule" id="PRU00023"/>
    </source>
</evidence>
<feature type="region of interest" description="Disordered" evidence="4">
    <location>
        <begin position="1392"/>
        <end position="1422"/>
    </location>
</feature>
<evidence type="ECO:0000256" key="1">
    <source>
        <dbReference type="ARBA" id="ARBA00022737"/>
    </source>
</evidence>
<feature type="domain" description="TIR" evidence="6">
    <location>
        <begin position="918"/>
        <end position="1040"/>
    </location>
</feature>
<dbReference type="Proteomes" id="UP000019132">
    <property type="component" value="Unassembled WGS sequence"/>
</dbReference>
<dbReference type="SUPFAM" id="SSF52200">
    <property type="entry name" value="Toll/Interleukin receptor TIR domain"/>
    <property type="match status" value="1"/>
</dbReference>
<dbReference type="PROSITE" id="PS50088">
    <property type="entry name" value="ANK_REPEAT"/>
    <property type="match status" value="6"/>
</dbReference>
<dbReference type="SMART" id="SM00248">
    <property type="entry name" value="ANK"/>
    <property type="match status" value="7"/>
</dbReference>
<feature type="compositionally biased region" description="Polar residues" evidence="4">
    <location>
        <begin position="1538"/>
        <end position="1551"/>
    </location>
</feature>
<dbReference type="EnsemblProtists" id="PYU1_T005003">
    <property type="protein sequence ID" value="PYU1_T005003"/>
    <property type="gene ID" value="PYU1_G004992"/>
</dbReference>
<feature type="repeat" description="ANK" evidence="3">
    <location>
        <begin position="863"/>
        <end position="895"/>
    </location>
</feature>
<dbReference type="OMA" id="ISYSHAH"/>
<dbReference type="PROSITE" id="PS50297">
    <property type="entry name" value="ANK_REP_REGION"/>
    <property type="match status" value="5"/>
</dbReference>
<feature type="compositionally biased region" description="Polar residues" evidence="4">
    <location>
        <begin position="1461"/>
        <end position="1488"/>
    </location>
</feature>
<feature type="compositionally biased region" description="Polar residues" evidence="4">
    <location>
        <begin position="1048"/>
        <end position="1064"/>
    </location>
</feature>
<dbReference type="GO" id="GO:0007165">
    <property type="term" value="P:signal transduction"/>
    <property type="evidence" value="ECO:0007669"/>
    <property type="project" value="InterPro"/>
</dbReference>
<dbReference type="HOGENOM" id="CLU_251376_0_0_1"/>
<feature type="transmembrane region" description="Helical" evidence="5">
    <location>
        <begin position="324"/>
        <end position="345"/>
    </location>
</feature>
<feature type="repeat" description="ANK" evidence="3">
    <location>
        <begin position="737"/>
        <end position="769"/>
    </location>
</feature>
<feature type="region of interest" description="Disordered" evidence="4">
    <location>
        <begin position="98"/>
        <end position="140"/>
    </location>
</feature>
<feature type="transmembrane region" description="Helical" evidence="5">
    <location>
        <begin position="365"/>
        <end position="383"/>
    </location>
</feature>
<evidence type="ECO:0000313" key="8">
    <source>
        <dbReference type="Proteomes" id="UP000019132"/>
    </source>
</evidence>
<accession>K3WJ61</accession>
<feature type="region of interest" description="Disordered" evidence="4">
    <location>
        <begin position="1"/>
        <end position="22"/>
    </location>
</feature>
<dbReference type="PROSITE" id="PS00221">
    <property type="entry name" value="MIP"/>
    <property type="match status" value="1"/>
</dbReference>
<feature type="compositionally biased region" description="Basic and acidic residues" evidence="4">
    <location>
        <begin position="816"/>
        <end position="832"/>
    </location>
</feature>
<dbReference type="SUPFAM" id="SSF48403">
    <property type="entry name" value="Ankyrin repeat"/>
    <property type="match status" value="2"/>
</dbReference>
<dbReference type="InterPro" id="IPR035897">
    <property type="entry name" value="Toll_tir_struct_dom_sf"/>
</dbReference>
<dbReference type="PANTHER" id="PTHR24134">
    <property type="entry name" value="ANKYRIN REPEAT-CONTAINING PROTEIN DDB_G0279043"/>
    <property type="match status" value="1"/>
</dbReference>
<dbReference type="InterPro" id="IPR000157">
    <property type="entry name" value="TIR_dom"/>
</dbReference>
<dbReference type="eggNOG" id="KOG4177">
    <property type="taxonomic scope" value="Eukaryota"/>
</dbReference>
<dbReference type="PROSITE" id="PS50104">
    <property type="entry name" value="TIR"/>
    <property type="match status" value="1"/>
</dbReference>